<evidence type="ECO:0000313" key="3">
    <source>
        <dbReference type="EMBL" id="KKS04229.1"/>
    </source>
</evidence>
<comment type="caution">
    <text evidence="3">The sequence shown here is derived from an EMBL/GenBank/DDBJ whole genome shotgun (WGS) entry which is preliminary data.</text>
</comment>
<sequence length="235" mass="25243">MDLVSANIGVVEQSLFSRILTKIGIAILAIALFDLLFVNWWILKKSKVSKDEANPASQVVNKADSDTIREITSTPSPTPSTSPTSSSKSTTQSSPIVKTETVIEKQTQTIVQTAQKEIFVPLGQGSTNSSSFADLLGTDVTIDTSKYSAIDSVVFEASIWPEGGNGRAYAQIKNVTDNNPLFESQISNSSASGVVKTSSKIPISTGAKTYRVQAKTDITNFVAHVENARIKITLR</sequence>
<proteinExistence type="predicted"/>
<keyword evidence="2" id="KW-0812">Transmembrane</keyword>
<protein>
    <submittedName>
        <fullName evidence="3">Uncharacterized protein</fullName>
    </submittedName>
</protein>
<keyword evidence="2" id="KW-1133">Transmembrane helix</keyword>
<dbReference type="EMBL" id="LCBC01000008">
    <property type="protein sequence ID" value="KKS04229.1"/>
    <property type="molecule type" value="Genomic_DNA"/>
</dbReference>
<feature type="compositionally biased region" description="Low complexity" evidence="1">
    <location>
        <begin position="72"/>
        <end position="95"/>
    </location>
</feature>
<gene>
    <name evidence="3" type="ORF">UU56_C0008G0036</name>
</gene>
<reference evidence="3 4" key="1">
    <citation type="journal article" date="2015" name="Nature">
        <title>rRNA introns, odd ribosomes, and small enigmatic genomes across a large radiation of phyla.</title>
        <authorList>
            <person name="Brown C.T."/>
            <person name="Hug L.A."/>
            <person name="Thomas B.C."/>
            <person name="Sharon I."/>
            <person name="Castelle C.J."/>
            <person name="Singh A."/>
            <person name="Wilkins M.J."/>
            <person name="Williams K.H."/>
            <person name="Banfield J.F."/>
        </authorList>
    </citation>
    <scope>NUCLEOTIDE SEQUENCE [LARGE SCALE GENOMIC DNA]</scope>
</reference>
<name>A0A0G0VTM9_9BACT</name>
<keyword evidence="2" id="KW-0472">Membrane</keyword>
<accession>A0A0G0VTM9</accession>
<organism evidence="3 4">
    <name type="scientific">Candidatus Curtissbacteria bacterium GW2011_GWA2_41_24</name>
    <dbReference type="NCBI Taxonomy" id="1618411"/>
    <lineage>
        <taxon>Bacteria</taxon>
        <taxon>Candidatus Curtissiibacteriota</taxon>
    </lineage>
</organism>
<evidence type="ECO:0000313" key="4">
    <source>
        <dbReference type="Proteomes" id="UP000034493"/>
    </source>
</evidence>
<evidence type="ECO:0000256" key="1">
    <source>
        <dbReference type="SAM" id="MobiDB-lite"/>
    </source>
</evidence>
<dbReference type="AlphaFoldDB" id="A0A0G0VTM9"/>
<feature type="transmembrane region" description="Helical" evidence="2">
    <location>
        <begin position="23"/>
        <end position="43"/>
    </location>
</feature>
<dbReference type="Proteomes" id="UP000034493">
    <property type="component" value="Unassembled WGS sequence"/>
</dbReference>
<feature type="region of interest" description="Disordered" evidence="1">
    <location>
        <begin position="54"/>
        <end position="98"/>
    </location>
</feature>
<evidence type="ECO:0000256" key="2">
    <source>
        <dbReference type="SAM" id="Phobius"/>
    </source>
</evidence>